<dbReference type="PANTHER" id="PTHR11475:SF4">
    <property type="entry name" value="CHORION PEROXIDASE"/>
    <property type="match status" value="1"/>
</dbReference>
<name>A0AAE0TG40_9BIVA</name>
<accession>A0AAE0TG40</accession>
<dbReference type="SUPFAM" id="SSF48113">
    <property type="entry name" value="Heme-dependent peroxidases"/>
    <property type="match status" value="1"/>
</dbReference>
<evidence type="ECO:0008006" key="7">
    <source>
        <dbReference type="Google" id="ProtNLM"/>
    </source>
</evidence>
<dbReference type="GO" id="GO:0046872">
    <property type="term" value="F:metal ion binding"/>
    <property type="evidence" value="ECO:0007669"/>
    <property type="project" value="UniProtKB-KW"/>
</dbReference>
<reference evidence="5" key="2">
    <citation type="journal article" date="2021" name="Genome Biol. Evol.">
        <title>Developing a high-quality reference genome for a parasitic bivalve with doubly uniparental inheritance (Bivalvia: Unionida).</title>
        <authorList>
            <person name="Smith C.H."/>
        </authorList>
    </citation>
    <scope>NUCLEOTIDE SEQUENCE</scope>
    <source>
        <strain evidence="5">CHS0354</strain>
        <tissue evidence="5">Mantle</tissue>
    </source>
</reference>
<keyword evidence="4" id="KW-0408">Iron</keyword>
<evidence type="ECO:0000256" key="3">
    <source>
        <dbReference type="ARBA" id="ARBA00023180"/>
    </source>
</evidence>
<dbReference type="GO" id="GO:0020037">
    <property type="term" value="F:heme binding"/>
    <property type="evidence" value="ECO:0007669"/>
    <property type="project" value="InterPro"/>
</dbReference>
<dbReference type="CDD" id="cd09823">
    <property type="entry name" value="peroxinectin_like"/>
    <property type="match status" value="1"/>
</dbReference>
<evidence type="ECO:0000256" key="2">
    <source>
        <dbReference type="ARBA" id="ARBA00022525"/>
    </source>
</evidence>
<protein>
    <recommendedName>
        <fullName evidence="7">Peroxidase</fullName>
    </recommendedName>
</protein>
<evidence type="ECO:0000313" key="5">
    <source>
        <dbReference type="EMBL" id="KAK3609596.1"/>
    </source>
</evidence>
<dbReference type="InterPro" id="IPR037120">
    <property type="entry name" value="Haem_peroxidase_sf_animal"/>
</dbReference>
<dbReference type="PROSITE" id="PS50292">
    <property type="entry name" value="PEROXIDASE_3"/>
    <property type="match status" value="1"/>
</dbReference>
<keyword evidence="6" id="KW-1185">Reference proteome</keyword>
<organism evidence="5 6">
    <name type="scientific">Potamilus streckersoni</name>
    <dbReference type="NCBI Taxonomy" id="2493646"/>
    <lineage>
        <taxon>Eukaryota</taxon>
        <taxon>Metazoa</taxon>
        <taxon>Spiralia</taxon>
        <taxon>Lophotrochozoa</taxon>
        <taxon>Mollusca</taxon>
        <taxon>Bivalvia</taxon>
        <taxon>Autobranchia</taxon>
        <taxon>Heteroconchia</taxon>
        <taxon>Palaeoheterodonta</taxon>
        <taxon>Unionida</taxon>
        <taxon>Unionoidea</taxon>
        <taxon>Unionidae</taxon>
        <taxon>Ambleminae</taxon>
        <taxon>Lampsilini</taxon>
        <taxon>Potamilus</taxon>
    </lineage>
</organism>
<dbReference type="GO" id="GO:0006979">
    <property type="term" value="P:response to oxidative stress"/>
    <property type="evidence" value="ECO:0007669"/>
    <property type="project" value="InterPro"/>
</dbReference>
<proteinExistence type="predicted"/>
<keyword evidence="3" id="KW-0325">Glycoprotein</keyword>
<dbReference type="GO" id="GO:0005576">
    <property type="term" value="C:extracellular region"/>
    <property type="evidence" value="ECO:0007669"/>
    <property type="project" value="UniProtKB-SubCell"/>
</dbReference>
<gene>
    <name evidence="5" type="ORF">CHS0354_038594</name>
</gene>
<keyword evidence="2" id="KW-0964">Secreted</keyword>
<comment type="caution">
    <text evidence="5">The sequence shown here is derived from an EMBL/GenBank/DDBJ whole genome shotgun (WGS) entry which is preliminary data.</text>
</comment>
<keyword evidence="4" id="KW-0479">Metal-binding</keyword>
<reference evidence="5" key="1">
    <citation type="journal article" date="2021" name="Genome Biol. Evol.">
        <title>A High-Quality Reference Genome for a Parasitic Bivalve with Doubly Uniparental Inheritance (Bivalvia: Unionida).</title>
        <authorList>
            <person name="Smith C.H."/>
        </authorList>
    </citation>
    <scope>NUCLEOTIDE SEQUENCE</scope>
    <source>
        <strain evidence="5">CHS0354</strain>
    </source>
</reference>
<dbReference type="Gene3D" id="1.10.640.10">
    <property type="entry name" value="Haem peroxidase domain superfamily, animal type"/>
    <property type="match status" value="1"/>
</dbReference>
<dbReference type="PANTHER" id="PTHR11475">
    <property type="entry name" value="OXIDASE/PEROXIDASE"/>
    <property type="match status" value="1"/>
</dbReference>
<dbReference type="PROSITE" id="PS50092">
    <property type="entry name" value="TSP1"/>
    <property type="match status" value="1"/>
</dbReference>
<feature type="binding site" description="axial binding residue" evidence="4">
    <location>
        <position position="153"/>
    </location>
    <ligand>
        <name>heme b</name>
        <dbReference type="ChEBI" id="CHEBI:60344"/>
    </ligand>
    <ligandPart>
        <name>Fe</name>
        <dbReference type="ChEBI" id="CHEBI:18248"/>
    </ligandPart>
</feature>
<dbReference type="AlphaFoldDB" id="A0AAE0TG40"/>
<evidence type="ECO:0000313" key="6">
    <source>
        <dbReference type="Proteomes" id="UP001195483"/>
    </source>
</evidence>
<dbReference type="InterPro" id="IPR010255">
    <property type="entry name" value="Haem_peroxidase_sf"/>
</dbReference>
<dbReference type="InterPro" id="IPR000884">
    <property type="entry name" value="TSP1_rpt"/>
</dbReference>
<dbReference type="GO" id="GO:0004601">
    <property type="term" value="F:peroxidase activity"/>
    <property type="evidence" value="ECO:0007669"/>
    <property type="project" value="InterPro"/>
</dbReference>
<dbReference type="EMBL" id="JAEAOA010002242">
    <property type="protein sequence ID" value="KAK3609596.1"/>
    <property type="molecule type" value="Genomic_DNA"/>
</dbReference>
<dbReference type="Pfam" id="PF03098">
    <property type="entry name" value="An_peroxidase"/>
    <property type="match status" value="1"/>
</dbReference>
<evidence type="ECO:0000256" key="4">
    <source>
        <dbReference type="PIRSR" id="PIRSR619791-2"/>
    </source>
</evidence>
<reference evidence="5" key="3">
    <citation type="submission" date="2023-05" db="EMBL/GenBank/DDBJ databases">
        <authorList>
            <person name="Smith C.H."/>
        </authorList>
    </citation>
    <scope>NUCLEOTIDE SEQUENCE</scope>
    <source>
        <strain evidence="5">CHS0354</strain>
        <tissue evidence="5">Mantle</tissue>
    </source>
</reference>
<evidence type="ECO:0000256" key="1">
    <source>
        <dbReference type="ARBA" id="ARBA00004613"/>
    </source>
</evidence>
<dbReference type="PRINTS" id="PR00457">
    <property type="entry name" value="ANPEROXIDASE"/>
</dbReference>
<sequence length="476" mass="52728">MALLIVRTLKTSQDPGIPNLLPKDTNNSANCILPQLGSNVKCFISGDVRVNEQPALASLHTIFMREHNRIATGLGALNNGWSDQIIFDEARKIVGAILQHITYKEYLPEILGSAIMNSNGLNPLATGYFDGYQSSMNPSIKNEFATAAFRFGHSMVHDSLKYRGTSLLFKDVFSNPTTLYDANGGIDSVTKGLLDWQSQKVDERLSQQITRHLFERQPGFGADLAAINIQRGRDHGIPSYLLIKAICNITGNVHSPSIWSSLNDIYNIPDDIDLFPAGVSENPVAGGKVGPTFACIIAKQFEALKKGDRYYYENSGNHAFTPEQLDEIRTTTLSKVICRNTGLTSIPSKAFRVNGYVFHLAALEAVNGSWLTCSGASDLDYNKWKCGWSNWESWTQCVSFIRFRLRTCTRSKPCAANVCTGKAYQVEICESFTRVNIPRIQANILSFESILSQQQSINGTVILSIARNVLQNLVRQ</sequence>
<dbReference type="Proteomes" id="UP001195483">
    <property type="component" value="Unassembled WGS sequence"/>
</dbReference>
<dbReference type="InterPro" id="IPR019791">
    <property type="entry name" value="Haem_peroxidase_animal"/>
</dbReference>
<comment type="subcellular location">
    <subcellularLocation>
        <location evidence="1">Secreted</location>
    </subcellularLocation>
</comment>
<keyword evidence="4" id="KW-0349">Heme</keyword>